<dbReference type="PANTHER" id="PTHR11061">
    <property type="entry name" value="RNA M5U METHYLTRANSFERASE"/>
    <property type="match status" value="1"/>
</dbReference>
<feature type="binding site" evidence="9 10">
    <location>
        <position position="321"/>
    </location>
    <ligand>
        <name>S-adenosyl-L-methionine</name>
        <dbReference type="ChEBI" id="CHEBI:59789"/>
    </ligand>
</feature>
<dbReference type="SUPFAM" id="SSF53335">
    <property type="entry name" value="S-adenosyl-L-methionine-dependent methyltransferases"/>
    <property type="match status" value="1"/>
</dbReference>
<dbReference type="InterPro" id="IPR012340">
    <property type="entry name" value="NA-bd_OB-fold"/>
</dbReference>
<dbReference type="InterPro" id="IPR001566">
    <property type="entry name" value="23S_rRNA_MeTrfase_RlmD"/>
</dbReference>
<keyword evidence="8 9" id="KW-0411">Iron-sulfur</keyword>
<dbReference type="Gene3D" id="3.40.50.150">
    <property type="entry name" value="Vaccinia Virus protein VP39"/>
    <property type="match status" value="1"/>
</dbReference>
<dbReference type="InterPro" id="IPR010280">
    <property type="entry name" value="U5_MeTrfase_fam"/>
</dbReference>
<dbReference type="GO" id="GO:0003723">
    <property type="term" value="F:RNA binding"/>
    <property type="evidence" value="ECO:0007669"/>
    <property type="project" value="InterPro"/>
</dbReference>
<feature type="binding site" evidence="9">
    <location>
        <position position="88"/>
    </location>
    <ligand>
        <name>[4Fe-4S] cluster</name>
        <dbReference type="ChEBI" id="CHEBI:49883"/>
    </ligand>
</feature>
<dbReference type="HAMAP" id="MF_01010">
    <property type="entry name" value="23SrRNA_methyltr_RlmD"/>
    <property type="match status" value="1"/>
</dbReference>
<dbReference type="GO" id="GO:0051539">
    <property type="term" value="F:4 iron, 4 sulfur cluster binding"/>
    <property type="evidence" value="ECO:0007669"/>
    <property type="project" value="UniProtKB-KW"/>
</dbReference>
<feature type="binding site" evidence="9 10">
    <location>
        <position position="271"/>
    </location>
    <ligand>
        <name>S-adenosyl-L-methionine</name>
        <dbReference type="ChEBI" id="CHEBI:59789"/>
    </ligand>
</feature>
<evidence type="ECO:0000313" key="13">
    <source>
        <dbReference type="Proteomes" id="UP000243793"/>
    </source>
</evidence>
<dbReference type="RefSeq" id="WP_086963954.1">
    <property type="nucleotide sequence ID" value="NZ_CP021376.1"/>
</dbReference>
<feature type="binding site" evidence="9 10">
    <location>
        <position position="369"/>
    </location>
    <ligand>
        <name>S-adenosyl-L-methionine</name>
        <dbReference type="ChEBI" id="CHEBI:59789"/>
    </ligand>
</feature>
<reference evidence="13" key="1">
    <citation type="submission" date="2017-05" db="EMBL/GenBank/DDBJ databases">
        <authorList>
            <person name="Sung H."/>
        </authorList>
    </citation>
    <scope>NUCLEOTIDE SEQUENCE [LARGE SCALE GENOMIC DNA]</scope>
    <source>
        <strain evidence="13">AMac2203</strain>
    </source>
</reference>
<dbReference type="PROSITE" id="PS51687">
    <property type="entry name" value="SAM_MT_RNA_M5U"/>
    <property type="match status" value="1"/>
</dbReference>
<keyword evidence="2 9" id="KW-0698">rRNA processing</keyword>
<dbReference type="OrthoDB" id="9804590at2"/>
<dbReference type="NCBIfam" id="NF009639">
    <property type="entry name" value="PRK13168.1"/>
    <property type="match status" value="1"/>
</dbReference>
<evidence type="ECO:0000256" key="8">
    <source>
        <dbReference type="ARBA" id="ARBA00023014"/>
    </source>
</evidence>
<accession>A0A1Y0CZ32</accession>
<dbReference type="EMBL" id="CP021376">
    <property type="protein sequence ID" value="ART80085.1"/>
    <property type="molecule type" value="Genomic_DNA"/>
</dbReference>
<dbReference type="PROSITE" id="PS50926">
    <property type="entry name" value="TRAM"/>
    <property type="match status" value="1"/>
</dbReference>
<keyword evidence="3 9" id="KW-0489">Methyltransferase</keyword>
<name>A0A1Y0CZ32_9GAMM</name>
<dbReference type="Pfam" id="PF05958">
    <property type="entry name" value="tRNA_U5-meth_tr"/>
    <property type="match status" value="1"/>
</dbReference>
<keyword evidence="7 9" id="KW-0408">Iron</keyword>
<keyword evidence="6 9" id="KW-0479">Metal-binding</keyword>
<evidence type="ECO:0000313" key="12">
    <source>
        <dbReference type="EMBL" id="ART80085.1"/>
    </source>
</evidence>
<keyword evidence="4 9" id="KW-0808">Transferase</keyword>
<evidence type="ECO:0000256" key="1">
    <source>
        <dbReference type="ARBA" id="ARBA00022485"/>
    </source>
</evidence>
<dbReference type="EC" id="2.1.1.190" evidence="9"/>
<dbReference type="KEGG" id="ocm:CBP12_07940"/>
<evidence type="ECO:0000256" key="10">
    <source>
        <dbReference type="PROSITE-ProRule" id="PRU01024"/>
    </source>
</evidence>
<dbReference type="GO" id="GO:0070475">
    <property type="term" value="P:rRNA base methylation"/>
    <property type="evidence" value="ECO:0007669"/>
    <property type="project" value="TreeGrafter"/>
</dbReference>
<evidence type="ECO:0000256" key="9">
    <source>
        <dbReference type="HAMAP-Rule" id="MF_01010"/>
    </source>
</evidence>
<dbReference type="PANTHER" id="PTHR11061:SF49">
    <property type="entry name" value="23S RRNA (URACIL(1939)-C(5))-METHYLTRANSFERASE RLMD"/>
    <property type="match status" value="1"/>
</dbReference>
<feature type="active site" description="Nucleophile" evidence="9 10">
    <location>
        <position position="395"/>
    </location>
</feature>
<evidence type="ECO:0000256" key="2">
    <source>
        <dbReference type="ARBA" id="ARBA00022552"/>
    </source>
</evidence>
<feature type="binding site" evidence="9">
    <location>
        <position position="348"/>
    </location>
    <ligand>
        <name>S-adenosyl-L-methionine</name>
        <dbReference type="ChEBI" id="CHEBI:59789"/>
    </ligand>
</feature>
<dbReference type="Gene3D" id="2.40.50.140">
    <property type="entry name" value="Nucleic acid-binding proteins"/>
    <property type="match status" value="1"/>
</dbReference>
<feature type="binding site" evidence="9 10">
    <location>
        <position position="300"/>
    </location>
    <ligand>
        <name>S-adenosyl-L-methionine</name>
        <dbReference type="ChEBI" id="CHEBI:59789"/>
    </ligand>
</feature>
<dbReference type="GO" id="GO:0070041">
    <property type="term" value="F:rRNA (uridine-C5-)-methyltransferase activity"/>
    <property type="evidence" value="ECO:0007669"/>
    <property type="project" value="UniProtKB-UniRule"/>
</dbReference>
<evidence type="ECO:0000256" key="3">
    <source>
        <dbReference type="ARBA" id="ARBA00022603"/>
    </source>
</evidence>
<dbReference type="NCBIfam" id="TIGR00479">
    <property type="entry name" value="rumA"/>
    <property type="match status" value="1"/>
</dbReference>
<organism evidence="12 13">
    <name type="scientific">Oceanisphaera avium</name>
    <dbReference type="NCBI Taxonomy" id="1903694"/>
    <lineage>
        <taxon>Bacteria</taxon>
        <taxon>Pseudomonadati</taxon>
        <taxon>Pseudomonadota</taxon>
        <taxon>Gammaproteobacteria</taxon>
        <taxon>Aeromonadales</taxon>
        <taxon>Aeromonadaceae</taxon>
        <taxon>Oceanisphaera</taxon>
    </lineage>
</organism>
<dbReference type="Gene3D" id="2.40.50.1070">
    <property type="match status" value="1"/>
</dbReference>
<dbReference type="GO" id="GO:0005506">
    <property type="term" value="F:iron ion binding"/>
    <property type="evidence" value="ECO:0007669"/>
    <property type="project" value="UniProtKB-UniRule"/>
</dbReference>
<comment type="similarity">
    <text evidence="9">Belongs to the class I-like SAM-binding methyltransferase superfamily. RNA M5U methyltransferase family. RlmD subfamily.</text>
</comment>
<dbReference type="AlphaFoldDB" id="A0A1Y0CZ32"/>
<feature type="binding site" evidence="9">
    <location>
        <position position="168"/>
    </location>
    <ligand>
        <name>[4Fe-4S] cluster</name>
        <dbReference type="ChEBI" id="CHEBI:49883"/>
    </ligand>
</feature>
<sequence length="438" mass="48381">MVQFFKEKKSKPTGQAPFEITIAEINSHGLGVALYQGKPLYVAGALKGERVRVSLIQKNAKYQTARLLKVLSSAATRTTPFCAYINECGGCSLQHMAPSEQRALKARTVSQLFARQGMTDLPEFEWLNEGATQGYRRVARLAIRRQGKGVALGFRRRQSHQLVEIDHCGVLRPALSALIVAIRQLLNQLKGNKHLGHIELYEAAEGVALLLRHTATLSAGDLDLLLTFAQEREVALFLQDDHSRRPLHVPFSLYYQIDNIKLSFTPGDFIQINGPLNSQLVNKAKAWLAPEPGDRILDLFCGVGNFSLPLAAAGHSVVAVEGVMEMVEQARGNAEEQGVSQAEFFRADLATDFTTAPWAQQGFERVLLDPGRAGAEHVMPYLCQLAPQRLLYVSCNPVTLARDSQPLLAAGYKLVQLCLIDMFPHTIHCEAMALFELN</sequence>
<feature type="domain" description="TRAM" evidence="11">
    <location>
        <begin position="10"/>
        <end position="69"/>
    </location>
</feature>
<evidence type="ECO:0000259" key="11">
    <source>
        <dbReference type="PROSITE" id="PS50926"/>
    </source>
</evidence>
<evidence type="ECO:0000256" key="4">
    <source>
        <dbReference type="ARBA" id="ARBA00022679"/>
    </source>
</evidence>
<dbReference type="Proteomes" id="UP000243793">
    <property type="component" value="Chromosome"/>
</dbReference>
<comment type="function">
    <text evidence="9">Catalyzes the formation of 5-methyl-uridine at position 1939 (m5U1939) in 23S rRNA.</text>
</comment>
<keyword evidence="13" id="KW-1185">Reference proteome</keyword>
<dbReference type="SUPFAM" id="SSF50249">
    <property type="entry name" value="Nucleic acid-binding proteins"/>
    <property type="match status" value="1"/>
</dbReference>
<feature type="binding site" evidence="9">
    <location>
        <position position="82"/>
    </location>
    <ligand>
        <name>[4Fe-4S] cluster</name>
        <dbReference type="ChEBI" id="CHEBI:49883"/>
    </ligand>
</feature>
<evidence type="ECO:0000256" key="6">
    <source>
        <dbReference type="ARBA" id="ARBA00022723"/>
    </source>
</evidence>
<feature type="binding site" evidence="9">
    <location>
        <position position="305"/>
    </location>
    <ligand>
        <name>S-adenosyl-L-methionine</name>
        <dbReference type="ChEBI" id="CHEBI:59789"/>
    </ligand>
</feature>
<dbReference type="InterPro" id="IPR029063">
    <property type="entry name" value="SAM-dependent_MTases_sf"/>
</dbReference>
<evidence type="ECO:0000256" key="5">
    <source>
        <dbReference type="ARBA" id="ARBA00022691"/>
    </source>
</evidence>
<keyword evidence="1 9" id="KW-0004">4Fe-4S</keyword>
<keyword evidence="5 9" id="KW-0949">S-adenosyl-L-methionine</keyword>
<feature type="binding site" evidence="9">
    <location>
        <position position="91"/>
    </location>
    <ligand>
        <name>[4Fe-4S] cluster</name>
        <dbReference type="ChEBI" id="CHEBI:49883"/>
    </ligand>
</feature>
<evidence type="ECO:0000256" key="7">
    <source>
        <dbReference type="ARBA" id="ARBA00023004"/>
    </source>
</evidence>
<proteinExistence type="inferred from homology"/>
<dbReference type="InterPro" id="IPR002792">
    <property type="entry name" value="TRAM_dom"/>
</dbReference>
<comment type="catalytic activity">
    <reaction evidence="9">
        <text>uridine(1939) in 23S rRNA + S-adenosyl-L-methionine = 5-methyluridine(1939) in 23S rRNA + S-adenosyl-L-homocysteine + H(+)</text>
        <dbReference type="Rhea" id="RHEA:42908"/>
        <dbReference type="Rhea" id="RHEA-COMP:10278"/>
        <dbReference type="Rhea" id="RHEA-COMP:10279"/>
        <dbReference type="ChEBI" id="CHEBI:15378"/>
        <dbReference type="ChEBI" id="CHEBI:57856"/>
        <dbReference type="ChEBI" id="CHEBI:59789"/>
        <dbReference type="ChEBI" id="CHEBI:65315"/>
        <dbReference type="ChEBI" id="CHEBI:74447"/>
        <dbReference type="EC" id="2.1.1.190"/>
    </reaction>
</comment>
<dbReference type="CDD" id="cd02440">
    <property type="entry name" value="AdoMet_MTases"/>
    <property type="match status" value="1"/>
</dbReference>
<gene>
    <name evidence="9" type="primary">rlmD</name>
    <name evidence="12" type="ORF">CBP12_07940</name>
</gene>
<protein>
    <recommendedName>
        <fullName evidence="9">23S rRNA (uracil(1939)-C(5))-methyltransferase RlmD</fullName>
        <ecNumber evidence="9">2.1.1.190</ecNumber>
    </recommendedName>
    <alternativeName>
        <fullName evidence="9">23S rRNA(m5U1939)-methyltransferase</fullName>
    </alternativeName>
</protein>